<evidence type="ECO:0000313" key="1">
    <source>
        <dbReference type="EMBL" id="SDX29026.1"/>
    </source>
</evidence>
<dbReference type="AlphaFoldDB" id="A0A1H3AH71"/>
<proteinExistence type="predicted"/>
<protein>
    <submittedName>
        <fullName evidence="1">Uncharacterized protein</fullName>
    </submittedName>
</protein>
<reference evidence="2" key="1">
    <citation type="submission" date="2016-10" db="EMBL/GenBank/DDBJ databases">
        <authorList>
            <person name="Varghese N."/>
            <person name="Submissions S."/>
        </authorList>
    </citation>
    <scope>NUCLEOTIDE SEQUENCE [LARGE SCALE GENOMIC DNA]</scope>
    <source>
        <strain evidence="2">DSM 45422</strain>
    </source>
</reference>
<dbReference type="OrthoDB" id="5192750at2"/>
<evidence type="ECO:0000313" key="2">
    <source>
        <dbReference type="Proteomes" id="UP000198921"/>
    </source>
</evidence>
<keyword evidence="2" id="KW-1185">Reference proteome</keyword>
<dbReference type="RefSeq" id="WP_139263439.1">
    <property type="nucleotide sequence ID" value="NZ_FNOT01000001.1"/>
</dbReference>
<gene>
    <name evidence="1" type="ORF">SAMN05660209_00051</name>
</gene>
<dbReference type="Proteomes" id="UP000198921">
    <property type="component" value="Unassembled WGS sequence"/>
</dbReference>
<accession>A0A1H3AH71</accession>
<organism evidence="1 2">
    <name type="scientific">Geodermatophilus africanus</name>
    <dbReference type="NCBI Taxonomy" id="1137993"/>
    <lineage>
        <taxon>Bacteria</taxon>
        <taxon>Bacillati</taxon>
        <taxon>Actinomycetota</taxon>
        <taxon>Actinomycetes</taxon>
        <taxon>Geodermatophilales</taxon>
        <taxon>Geodermatophilaceae</taxon>
        <taxon>Geodermatophilus</taxon>
    </lineage>
</organism>
<dbReference type="EMBL" id="FNOT01000001">
    <property type="protein sequence ID" value="SDX29026.1"/>
    <property type="molecule type" value="Genomic_DNA"/>
</dbReference>
<sequence>MAQVLRMAGTDLVWELDDSVDLASRAEEIATARASNQFVTLMARLPGQTGFAYLTLAPGQLAWWSLGEESDPSAMGWGP</sequence>
<name>A0A1H3AH71_9ACTN</name>